<dbReference type="HOGENOM" id="CLU_3298807_0_0_6"/>
<comment type="caution">
    <text evidence="1">The sequence shown here is derived from an EMBL/GenBank/DDBJ whole genome shotgun (WGS) entry which is preliminary data.</text>
</comment>
<name>A0A077PZN7_XENBV</name>
<evidence type="ECO:0000313" key="1">
    <source>
        <dbReference type="EMBL" id="CDH25284.1"/>
    </source>
</evidence>
<protein>
    <submittedName>
        <fullName evidence="1">Uncharacterized protein</fullName>
    </submittedName>
</protein>
<dbReference type="AlphaFoldDB" id="A0A077PZN7"/>
<proteinExistence type="predicted"/>
<dbReference type="EMBL" id="CBSZ010000326">
    <property type="protein sequence ID" value="CDH25284.1"/>
    <property type="molecule type" value="Genomic_DNA"/>
</dbReference>
<organism evidence="1">
    <name type="scientific">Xenorhabdus bovienii str. kraussei Becker Underwood</name>
    <dbReference type="NCBI Taxonomy" id="1398204"/>
    <lineage>
        <taxon>Bacteria</taxon>
        <taxon>Pseudomonadati</taxon>
        <taxon>Pseudomonadota</taxon>
        <taxon>Gammaproteobacteria</taxon>
        <taxon>Enterobacterales</taxon>
        <taxon>Morganellaceae</taxon>
        <taxon>Xenorhabdus</taxon>
    </lineage>
</organism>
<sequence>MFSPLKLGEEIGSTGNNKTNNKIFLKIFQTFYDFVFIENI</sequence>
<gene>
    <name evidence="1" type="ORF">XBKB1_3920001</name>
</gene>
<dbReference type="Proteomes" id="UP000028493">
    <property type="component" value="Unassembled WGS sequence"/>
</dbReference>
<accession>A0A077PZN7</accession>
<reference evidence="1" key="1">
    <citation type="submission" date="2013-07" db="EMBL/GenBank/DDBJ databases">
        <title>Sub-species coevolution in mutualistic symbiosis.</title>
        <authorList>
            <person name="Murfin K."/>
            <person name="Klassen J."/>
            <person name="Lee M."/>
            <person name="Forst S."/>
            <person name="Stock P."/>
            <person name="Goodrich-Blair H."/>
        </authorList>
    </citation>
    <scope>NUCLEOTIDE SEQUENCE [LARGE SCALE GENOMIC DNA]</scope>
    <source>
        <strain evidence="1">Kraussei Becker Underwood</strain>
    </source>
</reference>